<dbReference type="InterPro" id="IPR002550">
    <property type="entry name" value="CNNM"/>
</dbReference>
<evidence type="ECO:0000313" key="12">
    <source>
        <dbReference type="EMBL" id="QPG74301.1"/>
    </source>
</evidence>
<evidence type="ECO:0000256" key="6">
    <source>
        <dbReference type="PROSITE-ProRule" id="PRU00703"/>
    </source>
</evidence>
<evidence type="ECO:0000256" key="2">
    <source>
        <dbReference type="ARBA" id="ARBA00022692"/>
    </source>
</evidence>
<dbReference type="OrthoDB" id="5353557at2759"/>
<evidence type="ECO:0000259" key="11">
    <source>
        <dbReference type="PROSITE" id="PS51846"/>
    </source>
</evidence>
<dbReference type="CDD" id="cd04590">
    <property type="entry name" value="CBS_pair_CorC_HlyC_assoc"/>
    <property type="match status" value="1"/>
</dbReference>
<keyword evidence="13" id="KW-1185">Reference proteome</keyword>
<feature type="transmembrane region" description="Helical" evidence="9">
    <location>
        <begin position="61"/>
        <end position="86"/>
    </location>
</feature>
<dbReference type="Pfam" id="PF01595">
    <property type="entry name" value="CNNM"/>
    <property type="match status" value="1"/>
</dbReference>
<reference evidence="12" key="1">
    <citation type="submission" date="2020-10" db="EMBL/GenBank/DDBJ databases">
        <authorList>
            <person name="Roach M.J.R."/>
        </authorList>
    </citation>
    <scope>NUCLEOTIDE SEQUENCE</scope>
    <source>
        <strain evidence="12">CBS 1945</strain>
    </source>
</reference>
<dbReference type="PANTHER" id="PTHR12064">
    <property type="entry name" value="METAL TRANSPORTER CNNM"/>
    <property type="match status" value="1"/>
</dbReference>
<feature type="transmembrane region" description="Helical" evidence="9">
    <location>
        <begin position="174"/>
        <end position="194"/>
    </location>
</feature>
<dbReference type="GO" id="GO:0030026">
    <property type="term" value="P:intracellular manganese ion homeostasis"/>
    <property type="evidence" value="ECO:0007669"/>
    <property type="project" value="TreeGrafter"/>
</dbReference>
<proteinExistence type="predicted"/>
<dbReference type="AlphaFoldDB" id="A0A875RXT4"/>
<evidence type="ECO:0000256" key="8">
    <source>
        <dbReference type="SAM" id="MobiDB-lite"/>
    </source>
</evidence>
<dbReference type="FunFam" id="3.10.580.10:FF:000006">
    <property type="entry name" value="DUF21 and CBS domain protein"/>
    <property type="match status" value="1"/>
</dbReference>
<feature type="region of interest" description="Disordered" evidence="8">
    <location>
        <begin position="640"/>
        <end position="735"/>
    </location>
</feature>
<accession>A0A875RXT4</accession>
<keyword evidence="6" id="KW-0129">CBS domain</keyword>
<keyword evidence="3" id="KW-0677">Repeat</keyword>
<dbReference type="PANTHER" id="PTHR12064:SF97">
    <property type="entry name" value="METAL TRANSPORTER CNNM-5"/>
    <property type="match status" value="1"/>
</dbReference>
<feature type="compositionally biased region" description="Basic and acidic residues" evidence="8">
    <location>
        <begin position="723"/>
        <end position="735"/>
    </location>
</feature>
<dbReference type="InterPro" id="IPR046342">
    <property type="entry name" value="CBS_dom_sf"/>
</dbReference>
<evidence type="ECO:0000259" key="10">
    <source>
        <dbReference type="PROSITE" id="PS51371"/>
    </source>
</evidence>
<evidence type="ECO:0000256" key="7">
    <source>
        <dbReference type="PROSITE-ProRule" id="PRU01193"/>
    </source>
</evidence>
<dbReference type="InterPro" id="IPR045095">
    <property type="entry name" value="ACDP"/>
</dbReference>
<organism evidence="12 13">
    <name type="scientific">Eeniella nana</name>
    <name type="common">Yeast</name>
    <name type="synonym">Brettanomyces nanus</name>
    <dbReference type="NCBI Taxonomy" id="13502"/>
    <lineage>
        <taxon>Eukaryota</taxon>
        <taxon>Fungi</taxon>
        <taxon>Dikarya</taxon>
        <taxon>Ascomycota</taxon>
        <taxon>Saccharomycotina</taxon>
        <taxon>Pichiomycetes</taxon>
        <taxon>Pichiales</taxon>
        <taxon>Pichiaceae</taxon>
        <taxon>Brettanomyces</taxon>
    </lineage>
</organism>
<comment type="subcellular location">
    <subcellularLocation>
        <location evidence="1">Membrane</location>
        <topology evidence="1">Multi-pass membrane protein</topology>
    </subcellularLocation>
</comment>
<evidence type="ECO:0000256" key="1">
    <source>
        <dbReference type="ARBA" id="ARBA00004141"/>
    </source>
</evidence>
<feature type="region of interest" description="Disordered" evidence="8">
    <location>
        <begin position="421"/>
        <end position="448"/>
    </location>
</feature>
<dbReference type="RefSeq" id="XP_038777866.1">
    <property type="nucleotide sequence ID" value="XM_038921938.1"/>
</dbReference>
<dbReference type="Gene3D" id="3.10.580.10">
    <property type="entry name" value="CBS-domain"/>
    <property type="match status" value="1"/>
</dbReference>
<dbReference type="InterPro" id="IPR044751">
    <property type="entry name" value="Ion_transp-like_CBS"/>
</dbReference>
<dbReference type="GeneID" id="62195028"/>
<dbReference type="EMBL" id="CP064812">
    <property type="protein sequence ID" value="QPG74301.1"/>
    <property type="molecule type" value="Genomic_DNA"/>
</dbReference>
<keyword evidence="2 7" id="KW-0812">Transmembrane</keyword>
<name>A0A875RXT4_EENNA</name>
<gene>
    <name evidence="12" type="ORF">FOA43_001627</name>
</gene>
<evidence type="ECO:0000256" key="4">
    <source>
        <dbReference type="ARBA" id="ARBA00022989"/>
    </source>
</evidence>
<dbReference type="KEGG" id="bnn:FOA43_001627"/>
<dbReference type="PROSITE" id="PS51371">
    <property type="entry name" value="CBS"/>
    <property type="match status" value="1"/>
</dbReference>
<dbReference type="GO" id="GO:0010960">
    <property type="term" value="P:magnesium ion homeostasis"/>
    <property type="evidence" value="ECO:0007669"/>
    <property type="project" value="InterPro"/>
</dbReference>
<keyword evidence="4 7" id="KW-1133">Transmembrane helix</keyword>
<keyword evidence="5 7" id="KW-0472">Membrane</keyword>
<evidence type="ECO:0000313" key="13">
    <source>
        <dbReference type="Proteomes" id="UP000662931"/>
    </source>
</evidence>
<dbReference type="Proteomes" id="UP000662931">
    <property type="component" value="Chromosome 1"/>
</dbReference>
<evidence type="ECO:0008006" key="14">
    <source>
        <dbReference type="Google" id="ProtNLM"/>
    </source>
</evidence>
<sequence>MLKEALPRQLGAPNPVSLLCIALTTLLPCLTSAFPMGLRLAASADDKFSITHHSPLTETQYWTYMITSFALVLMGGVFSGLTLGLMGQDEVHLKVISQSGSLKERQYADTVLNLLAKGKHWLLVTLLLANVLTNETLPVILDRFLGGGFAAVFGSTVLIVVFGEIIPQSICVRYGLQIGAFFSPFVEILMYIMYPVAFPIAKLLDYSLGQDHGILYGKSGLKTLVNLHHTMGVERLSQDEVTIINAVLDLKDKAVGEVMTPIEKVFTLPSDTILDESIVEEIFNAGFSRIPIHLPGEPTNFVGMLLVRILISYDPDDGLPVSSFPLATLPETGYYTSCLNILNYFQEGKSHMVVVSESPGMDTGAKGVVTLEDVIEELIGEEIVDESDVYVDVDRNIKRSIPGPLAKRNIVHYLHNLYNSGHEHSHEEPSDVFTSPLSPIEGRDSQTSSSYILKKDFEEEVATKKAQSVAEEMAPLLGLHDTHGIANVTQKLVEGPQNSAESKVASPDLSRAPLLLPLSRVEPITITKGIKPSNLAANPLHTNNEHITIKKQPKLVPPVTGVFQEVSSSQDGYIPTAKNKYALKADARARLASENRFNYGSAGTSPAGSPLSRPVTPPGVYDTEVSAFVKGVSDNVLRRKARPMKDGRTGTGTDTSPGARNKSAAAIELARSNESMRSPGSFASNDSNSSAGIVESSMVTDSGFRKTVIEESAGDDEALNTGEPRDVRSERSIEN</sequence>
<dbReference type="InterPro" id="IPR000644">
    <property type="entry name" value="CBS_dom"/>
</dbReference>
<feature type="transmembrane region" description="Helical" evidence="9">
    <location>
        <begin position="144"/>
        <end position="162"/>
    </location>
</feature>
<dbReference type="SUPFAM" id="SSF54631">
    <property type="entry name" value="CBS-domain pair"/>
    <property type="match status" value="1"/>
</dbReference>
<feature type="domain" description="CNNM transmembrane" evidence="11">
    <location>
        <begin position="57"/>
        <end position="240"/>
    </location>
</feature>
<dbReference type="GO" id="GO:0005737">
    <property type="term" value="C:cytoplasm"/>
    <property type="evidence" value="ECO:0007669"/>
    <property type="project" value="TreeGrafter"/>
</dbReference>
<dbReference type="PROSITE" id="PS51846">
    <property type="entry name" value="CNNM"/>
    <property type="match status" value="1"/>
</dbReference>
<evidence type="ECO:0000256" key="5">
    <source>
        <dbReference type="ARBA" id="ARBA00023136"/>
    </source>
</evidence>
<feature type="domain" description="CBS" evidence="10">
    <location>
        <begin position="321"/>
        <end position="386"/>
    </location>
</feature>
<dbReference type="GO" id="GO:0016020">
    <property type="term" value="C:membrane"/>
    <property type="evidence" value="ECO:0007669"/>
    <property type="project" value="UniProtKB-SubCell"/>
</dbReference>
<feature type="compositionally biased region" description="Polar residues" evidence="8">
    <location>
        <begin position="672"/>
        <end position="691"/>
    </location>
</feature>
<protein>
    <recommendedName>
        <fullName evidence="14">DUF21-domain-containing protein</fullName>
    </recommendedName>
</protein>
<evidence type="ECO:0000256" key="3">
    <source>
        <dbReference type="ARBA" id="ARBA00022737"/>
    </source>
</evidence>
<evidence type="ECO:0000256" key="9">
    <source>
        <dbReference type="SAM" id="Phobius"/>
    </source>
</evidence>